<feature type="domain" description="Peptidase S49" evidence="5">
    <location>
        <begin position="2"/>
        <end position="78"/>
    </location>
</feature>
<keyword evidence="2" id="KW-0645">Protease</keyword>
<dbReference type="PANTHER" id="PTHR33209">
    <property type="entry name" value="PROTEASE 4"/>
    <property type="match status" value="1"/>
</dbReference>
<evidence type="ECO:0000256" key="2">
    <source>
        <dbReference type="ARBA" id="ARBA00022670"/>
    </source>
</evidence>
<dbReference type="InterPro" id="IPR002142">
    <property type="entry name" value="Peptidase_S49"/>
</dbReference>
<dbReference type="Proteomes" id="UP000020681">
    <property type="component" value="Unassembled WGS sequence"/>
</dbReference>
<dbReference type="Gene3D" id="6.20.330.10">
    <property type="match status" value="1"/>
</dbReference>
<sequence length="86" mass="9600">MFLCDALDKVGIEAQFVARGEYKSAADLFTEDGYTDANREAVTRMLESLQDQAWHAVAQSRQIDAGVLDELADKAPLLRMRRCPPV</sequence>
<dbReference type="Pfam" id="PF01343">
    <property type="entry name" value="Peptidase_S49"/>
    <property type="match status" value="1"/>
</dbReference>
<keyword evidence="4" id="KW-0720">Serine protease</keyword>
<evidence type="ECO:0000313" key="7">
    <source>
        <dbReference type="Proteomes" id="UP000020681"/>
    </source>
</evidence>
<gene>
    <name evidence="6" type="ORF">I551_1321</name>
</gene>
<proteinExistence type="inferred from homology"/>
<dbReference type="EMBL" id="JAOL01000079">
    <property type="protein sequence ID" value="EUA92262.1"/>
    <property type="molecule type" value="Genomic_DNA"/>
</dbReference>
<organism evidence="6 7">
    <name type="scientific">Mycobacterium ulcerans str. Harvey</name>
    <dbReference type="NCBI Taxonomy" id="1299332"/>
    <lineage>
        <taxon>Bacteria</taxon>
        <taxon>Bacillati</taxon>
        <taxon>Actinomycetota</taxon>
        <taxon>Actinomycetes</taxon>
        <taxon>Mycobacteriales</taxon>
        <taxon>Mycobacteriaceae</taxon>
        <taxon>Mycobacterium</taxon>
        <taxon>Mycobacterium ulcerans group</taxon>
    </lineage>
</organism>
<evidence type="ECO:0000259" key="5">
    <source>
        <dbReference type="Pfam" id="PF01343"/>
    </source>
</evidence>
<comment type="caution">
    <text evidence="6">The sequence shown here is derived from an EMBL/GenBank/DDBJ whole genome shotgun (WGS) entry which is preliminary data.</text>
</comment>
<evidence type="ECO:0000256" key="3">
    <source>
        <dbReference type="ARBA" id="ARBA00022801"/>
    </source>
</evidence>
<protein>
    <submittedName>
        <fullName evidence="6">Peptidase S49 family protein</fullName>
    </submittedName>
</protein>
<keyword evidence="7" id="KW-1185">Reference proteome</keyword>
<evidence type="ECO:0000313" key="6">
    <source>
        <dbReference type="EMBL" id="EUA92262.1"/>
    </source>
</evidence>
<dbReference type="PANTHER" id="PTHR33209:SF1">
    <property type="entry name" value="PEPTIDASE S49 DOMAIN-CONTAINING PROTEIN"/>
    <property type="match status" value="1"/>
</dbReference>
<evidence type="ECO:0000256" key="1">
    <source>
        <dbReference type="ARBA" id="ARBA00008683"/>
    </source>
</evidence>
<accession>A0ABN0R5E5</accession>
<evidence type="ECO:0000256" key="4">
    <source>
        <dbReference type="ARBA" id="ARBA00022825"/>
    </source>
</evidence>
<comment type="similarity">
    <text evidence="1">Belongs to the peptidase S49 family.</text>
</comment>
<reference evidence="6 7" key="1">
    <citation type="submission" date="2014-01" db="EMBL/GenBank/DDBJ databases">
        <authorList>
            <person name="Dobos K."/>
            <person name="Lenaerts A."/>
            <person name="Ordway D."/>
            <person name="DeGroote M.A."/>
            <person name="Parker T."/>
            <person name="Sizemore C."/>
            <person name="Tallon L.J."/>
            <person name="Sadzewicz L.K."/>
            <person name="Sengamalay N."/>
            <person name="Fraser C.M."/>
            <person name="Hine E."/>
            <person name="Shefchek K.A."/>
            <person name="Das S.P."/>
            <person name="Tettelin H."/>
        </authorList>
    </citation>
    <scope>NUCLEOTIDE SEQUENCE [LARGE SCALE GENOMIC DNA]</scope>
    <source>
        <strain evidence="6 7">Harvey</strain>
    </source>
</reference>
<name>A0ABN0R5E5_MYCUL</name>
<keyword evidence="3" id="KW-0378">Hydrolase</keyword>